<keyword evidence="3" id="KW-1185">Reference proteome</keyword>
<feature type="region of interest" description="Disordered" evidence="1">
    <location>
        <begin position="47"/>
        <end position="162"/>
    </location>
</feature>
<evidence type="ECO:0000313" key="2">
    <source>
        <dbReference type="EMBL" id="KAL2040989.1"/>
    </source>
</evidence>
<name>A0ABR4A666_9LECA</name>
<proteinExistence type="predicted"/>
<feature type="compositionally biased region" description="Polar residues" evidence="1">
    <location>
        <begin position="57"/>
        <end position="81"/>
    </location>
</feature>
<accession>A0ABR4A666</accession>
<dbReference type="Proteomes" id="UP001590950">
    <property type="component" value="Unassembled WGS sequence"/>
</dbReference>
<evidence type="ECO:0000313" key="3">
    <source>
        <dbReference type="Proteomes" id="UP001590950"/>
    </source>
</evidence>
<protein>
    <submittedName>
        <fullName evidence="2">Uncharacterized protein</fullName>
    </submittedName>
</protein>
<reference evidence="2 3" key="1">
    <citation type="submission" date="2024-09" db="EMBL/GenBank/DDBJ databases">
        <title>Rethinking Asexuality: The Enigmatic Case of Functional Sexual Genes in Lepraria (Stereocaulaceae).</title>
        <authorList>
            <person name="Doellman M."/>
            <person name="Sun Y."/>
            <person name="Barcenas-Pena A."/>
            <person name="Lumbsch H.T."/>
            <person name="Grewe F."/>
        </authorList>
    </citation>
    <scope>NUCLEOTIDE SEQUENCE [LARGE SCALE GENOMIC DNA]</scope>
    <source>
        <strain evidence="2 3">Mercado 3170</strain>
    </source>
</reference>
<dbReference type="EMBL" id="JBEFKJ010000019">
    <property type="protein sequence ID" value="KAL2040989.1"/>
    <property type="molecule type" value="Genomic_DNA"/>
</dbReference>
<organism evidence="2 3">
    <name type="scientific">Stereocaulon virgatum</name>
    <dbReference type="NCBI Taxonomy" id="373712"/>
    <lineage>
        <taxon>Eukaryota</taxon>
        <taxon>Fungi</taxon>
        <taxon>Dikarya</taxon>
        <taxon>Ascomycota</taxon>
        <taxon>Pezizomycotina</taxon>
        <taxon>Lecanoromycetes</taxon>
        <taxon>OSLEUM clade</taxon>
        <taxon>Lecanoromycetidae</taxon>
        <taxon>Lecanorales</taxon>
        <taxon>Lecanorineae</taxon>
        <taxon>Stereocaulaceae</taxon>
        <taxon>Stereocaulon</taxon>
    </lineage>
</organism>
<comment type="caution">
    <text evidence="2">The sequence shown here is derived from an EMBL/GenBank/DDBJ whole genome shotgun (WGS) entry which is preliminary data.</text>
</comment>
<feature type="compositionally biased region" description="Basic and acidic residues" evidence="1">
    <location>
        <begin position="94"/>
        <end position="103"/>
    </location>
</feature>
<gene>
    <name evidence="2" type="ORF">N7G274_006447</name>
</gene>
<sequence length="162" mass="17097">MPMSQLQSKACEHTLATITSTNSLPIFSHPQITTALLKFLTTMSSGMMDTEPGGESDQYQSQKTITNPHSKQGGQMGNPETQIDAVDSEQAKQQAERREKTAENVRYGQTISEGGMGGKTTEAGGSANQGDGYGGTEAQQGGYDDQESRRDQGYGPGSGVGA</sequence>
<evidence type="ECO:0000256" key="1">
    <source>
        <dbReference type="SAM" id="MobiDB-lite"/>
    </source>
</evidence>